<feature type="region of interest" description="Disordered" evidence="1">
    <location>
        <begin position="72"/>
        <end position="145"/>
    </location>
</feature>
<evidence type="ECO:0000256" key="1">
    <source>
        <dbReference type="SAM" id="MobiDB-lite"/>
    </source>
</evidence>
<dbReference type="AlphaFoldDB" id="A0A9C5Z3P5"/>
<feature type="compositionally biased region" description="Polar residues" evidence="1">
    <location>
        <begin position="101"/>
        <end position="113"/>
    </location>
</feature>
<accession>A0A9C5Z3P5</accession>
<proteinExistence type="predicted"/>
<evidence type="ECO:0000313" key="2">
    <source>
        <dbReference type="Proteomes" id="UP000092443"/>
    </source>
</evidence>
<dbReference type="KEGG" id="gfs:119637372"/>
<reference evidence="3" key="1">
    <citation type="submission" date="2025-08" db="UniProtKB">
        <authorList>
            <consortium name="RefSeq"/>
        </authorList>
    </citation>
    <scope>IDENTIFICATION</scope>
    <source>
        <tissue evidence="3">Whole body pupa</tissue>
    </source>
</reference>
<organism evidence="2 3">
    <name type="scientific">Glossina fuscipes</name>
    <dbReference type="NCBI Taxonomy" id="7396"/>
    <lineage>
        <taxon>Eukaryota</taxon>
        <taxon>Metazoa</taxon>
        <taxon>Ecdysozoa</taxon>
        <taxon>Arthropoda</taxon>
        <taxon>Hexapoda</taxon>
        <taxon>Insecta</taxon>
        <taxon>Pterygota</taxon>
        <taxon>Neoptera</taxon>
        <taxon>Endopterygota</taxon>
        <taxon>Diptera</taxon>
        <taxon>Brachycera</taxon>
        <taxon>Muscomorpha</taxon>
        <taxon>Hippoboscoidea</taxon>
        <taxon>Glossinidae</taxon>
        <taxon>Glossina</taxon>
    </lineage>
</organism>
<protein>
    <submittedName>
        <fullName evidence="3">Uncharacterized protein LOC119637372</fullName>
    </submittedName>
</protein>
<evidence type="ECO:0000313" key="3">
    <source>
        <dbReference type="RefSeq" id="XP_037889284.1"/>
    </source>
</evidence>
<sequence length="474" mass="55112">MSYQIKSTPFFRRMVTTSKKNGQLQKLKEEYERIKDFNERTIDIKMRQVRLKRLFKEIEEIKETNLKKRRMVKEKTLKNQMPYYRDDLSKSEKNRRRSHQSRSSPEQSKTMTKIRSEEGFGLAKRSKLNSPPRKAQTDEDEEKSMARVKRRLIYGNLVSNWNMQRMLTNNLSGEVNFGLRETLKETRRFLNKPFMHTDPGITSDAINRSKHEKLKHRINSPNTIPKTSRQRKKHAAAMDDVVIASNKKLTGSIMSQRSKIEGNLDGQSLADKTINRKGSDAIYSCLSSERQSGDDEKRINARKRWDKISGTISSPFDINKCTRFLETLEKCHNDLEYQLRTISNDTHLPQSQIMVQQDEQLNLSENDDDSRIEGEVLVNKEILFEDAISRSPSATPKLGPTIPPPPPPPFPLNLHQDYRKTSFRPDNQIMSNNNRIATLLKNYPPLSCQLLTVENQCGSAFCVQRLREIFEHKP</sequence>
<dbReference type="RefSeq" id="XP_037889284.1">
    <property type="nucleotide sequence ID" value="XM_038033356.1"/>
</dbReference>
<dbReference type="GeneID" id="119637372"/>
<name>A0A9C5Z3P5_9MUSC</name>
<keyword evidence="2" id="KW-1185">Reference proteome</keyword>
<dbReference type="Proteomes" id="UP000092443">
    <property type="component" value="Unplaced"/>
</dbReference>
<gene>
    <name evidence="3" type="primary">LOC119637372</name>
</gene>